<dbReference type="AlphaFoldDB" id="A0A5C6BTS7"/>
<evidence type="ECO:0000313" key="4">
    <source>
        <dbReference type="EMBL" id="TWU15623.1"/>
    </source>
</evidence>
<comment type="caution">
    <text evidence="4">The sequence shown here is derived from an EMBL/GenBank/DDBJ whole genome shotgun (WGS) entry which is preliminary data.</text>
</comment>
<dbReference type="InterPro" id="IPR036249">
    <property type="entry name" value="Thioredoxin-like_sf"/>
</dbReference>
<dbReference type="SUPFAM" id="SSF49503">
    <property type="entry name" value="Cupredoxins"/>
    <property type="match status" value="2"/>
</dbReference>
<dbReference type="GO" id="GO:0016209">
    <property type="term" value="F:antioxidant activity"/>
    <property type="evidence" value="ECO:0007669"/>
    <property type="project" value="InterPro"/>
</dbReference>
<evidence type="ECO:0000313" key="5">
    <source>
        <dbReference type="Proteomes" id="UP000319908"/>
    </source>
</evidence>
<evidence type="ECO:0000256" key="1">
    <source>
        <dbReference type="ARBA" id="ARBA00022723"/>
    </source>
</evidence>
<keyword evidence="5" id="KW-1185">Reference proteome</keyword>
<evidence type="ECO:0000259" key="3">
    <source>
        <dbReference type="PROSITE" id="PS51352"/>
    </source>
</evidence>
<proteinExistence type="predicted"/>
<evidence type="ECO:0000256" key="2">
    <source>
        <dbReference type="SAM" id="MobiDB-lite"/>
    </source>
</evidence>
<dbReference type="InterPro" id="IPR045087">
    <property type="entry name" value="Cu-oxidase_fam"/>
</dbReference>
<dbReference type="InterPro" id="IPR002355">
    <property type="entry name" value="Cu_oxidase_Cu_BS"/>
</dbReference>
<dbReference type="Gene3D" id="3.40.30.10">
    <property type="entry name" value="Glutaredoxin"/>
    <property type="match status" value="1"/>
</dbReference>
<dbReference type="Proteomes" id="UP000319908">
    <property type="component" value="Unassembled WGS sequence"/>
</dbReference>
<reference evidence="4 5" key="1">
    <citation type="journal article" date="2020" name="Antonie Van Leeuwenhoek">
        <title>Rhodopirellula heiligendammensis sp. nov., Rhodopirellula pilleata sp. nov., and Rhodopirellula solitaria sp. nov. isolated from natural or artificial marine surfaces in Northern Germany and California, USA, and emended description of the genus Rhodopirellula.</title>
        <authorList>
            <person name="Kallscheuer N."/>
            <person name="Wiegand S."/>
            <person name="Jogler M."/>
            <person name="Boedeker C."/>
            <person name="Peeters S.H."/>
            <person name="Rast P."/>
            <person name="Heuer A."/>
            <person name="Jetten M.S.M."/>
            <person name="Rohde M."/>
            <person name="Jogler C."/>
        </authorList>
    </citation>
    <scope>NUCLEOTIDE SEQUENCE [LARGE SCALE GENOMIC DNA]</scope>
    <source>
        <strain evidence="4 5">Poly21</strain>
    </source>
</reference>
<dbReference type="GO" id="GO:0005507">
    <property type="term" value="F:copper ion binding"/>
    <property type="evidence" value="ECO:0007669"/>
    <property type="project" value="InterPro"/>
</dbReference>
<dbReference type="Pfam" id="PF07731">
    <property type="entry name" value="Cu-oxidase_2"/>
    <property type="match status" value="1"/>
</dbReference>
<gene>
    <name evidence="4" type="primary">cueO</name>
    <name evidence="4" type="ORF">Poly21_28200</name>
</gene>
<dbReference type="EMBL" id="SJPU01000002">
    <property type="protein sequence ID" value="TWU15623.1"/>
    <property type="molecule type" value="Genomic_DNA"/>
</dbReference>
<dbReference type="CDD" id="cd13900">
    <property type="entry name" value="CuRO_3_Tth-MCO_like"/>
    <property type="match status" value="1"/>
</dbReference>
<accession>A0A5C6BTS7</accession>
<dbReference type="InterPro" id="IPR013766">
    <property type="entry name" value="Thioredoxin_domain"/>
</dbReference>
<dbReference type="RefSeq" id="WP_146407460.1">
    <property type="nucleotide sequence ID" value="NZ_SJPU01000002.1"/>
</dbReference>
<dbReference type="InterPro" id="IPR000866">
    <property type="entry name" value="AhpC/TSA"/>
</dbReference>
<dbReference type="PANTHER" id="PTHR11709">
    <property type="entry name" value="MULTI-COPPER OXIDASE"/>
    <property type="match status" value="1"/>
</dbReference>
<keyword evidence="1" id="KW-0479">Metal-binding</keyword>
<dbReference type="SUPFAM" id="SSF52833">
    <property type="entry name" value="Thioredoxin-like"/>
    <property type="match status" value="1"/>
</dbReference>
<dbReference type="PANTHER" id="PTHR11709:SF518">
    <property type="entry name" value="MULTICOPPER OXIDASE"/>
    <property type="match status" value="1"/>
</dbReference>
<feature type="region of interest" description="Disordered" evidence="2">
    <location>
        <begin position="1"/>
        <end position="21"/>
    </location>
</feature>
<dbReference type="InterPro" id="IPR011706">
    <property type="entry name" value="Cu-oxidase_C"/>
</dbReference>
<dbReference type="OrthoDB" id="9757546at2"/>
<feature type="domain" description="Thioredoxin" evidence="3">
    <location>
        <begin position="372"/>
        <end position="517"/>
    </location>
</feature>
<dbReference type="Pfam" id="PF00578">
    <property type="entry name" value="AhpC-TSA"/>
    <property type="match status" value="1"/>
</dbReference>
<dbReference type="PROSITE" id="PS51352">
    <property type="entry name" value="THIOREDOXIN_2"/>
    <property type="match status" value="1"/>
</dbReference>
<dbReference type="GO" id="GO:0016491">
    <property type="term" value="F:oxidoreductase activity"/>
    <property type="evidence" value="ECO:0007669"/>
    <property type="project" value="InterPro"/>
</dbReference>
<protein>
    <submittedName>
        <fullName evidence="4">Blue copper oxidase CueO</fullName>
    </submittedName>
</protein>
<sequence length="517" mass="58385">MNSYRILNPNPGAPADSPDRRRNELLPRVWSLLEFKNYELEEYDTAFGPNAWRIGKSLSGWRTTINGQFEPIIQVNSGKLQRFRFIHAGVRDPINVQFTMIPDNAIDSSDPTDAKYDVEAVNDEGMREFARDGIPLDSMRQTDSISLFPGYRSDALVRFSNTSNKPQYHIMWNGPTDTSLDPQNPFAVKGPEVLGIVKVMPGSPLEIEPWPSMHDFARVRKPTPIDPRDVVGLQTIHVGAGGFAINNMRYDPTAEPKKLQLGRTDQWELSSRGFGSHPFHIHVNPFYVVSKTTRMTNDEEIVTPVGEWKDTLFVLAADGRVGEKLVTYNTLTNYKRYIGEFVLHCHILDHEDQGMMMKVAVENSAYALGTRLAEPYVAPDWSLPNVAGDQTSIEDLAGEQATVIVFLQAQSCSACNEQMQMFKNRAADFAGKKANIVFVAPQMKEASFPETGFPLPVVFDHELSVFEQYKAYVPVHQSVLHGAFILDAEHRVRWREISDKPMFDVELLLHEIDALRD</sequence>
<organism evidence="4 5">
    <name type="scientific">Allorhodopirellula heiligendammensis</name>
    <dbReference type="NCBI Taxonomy" id="2714739"/>
    <lineage>
        <taxon>Bacteria</taxon>
        <taxon>Pseudomonadati</taxon>
        <taxon>Planctomycetota</taxon>
        <taxon>Planctomycetia</taxon>
        <taxon>Pirellulales</taxon>
        <taxon>Pirellulaceae</taxon>
        <taxon>Allorhodopirellula</taxon>
    </lineage>
</organism>
<name>A0A5C6BTS7_9BACT</name>
<dbReference type="InterPro" id="IPR008972">
    <property type="entry name" value="Cupredoxin"/>
</dbReference>
<dbReference type="PROSITE" id="PS00080">
    <property type="entry name" value="MULTICOPPER_OXIDASE2"/>
    <property type="match status" value="1"/>
</dbReference>
<dbReference type="Gene3D" id="2.60.40.420">
    <property type="entry name" value="Cupredoxins - blue copper proteins"/>
    <property type="match status" value="2"/>
</dbReference>